<reference evidence="2 3" key="1">
    <citation type="journal article" date="2019" name="Sci. Rep.">
        <title>A multi-omics analysis of the grapevine pathogen Lasiodiplodia theobromae reveals that temperature affects the expression of virulence- and pathogenicity-related genes.</title>
        <authorList>
            <person name="Felix C."/>
            <person name="Meneses R."/>
            <person name="Goncalves M.F.M."/>
            <person name="Tilleman L."/>
            <person name="Duarte A.S."/>
            <person name="Jorrin-Novo J.V."/>
            <person name="Van de Peer Y."/>
            <person name="Deforce D."/>
            <person name="Van Nieuwerburgh F."/>
            <person name="Esteves A.C."/>
            <person name="Alves A."/>
        </authorList>
    </citation>
    <scope>NUCLEOTIDE SEQUENCE [LARGE SCALE GENOMIC DNA]</scope>
    <source>
        <strain evidence="2 3">LA-SOL3</strain>
    </source>
</reference>
<organism evidence="2 3">
    <name type="scientific">Lasiodiplodia theobromae</name>
    <dbReference type="NCBI Taxonomy" id="45133"/>
    <lineage>
        <taxon>Eukaryota</taxon>
        <taxon>Fungi</taxon>
        <taxon>Dikarya</taxon>
        <taxon>Ascomycota</taxon>
        <taxon>Pezizomycotina</taxon>
        <taxon>Dothideomycetes</taxon>
        <taxon>Dothideomycetes incertae sedis</taxon>
        <taxon>Botryosphaeriales</taxon>
        <taxon>Botryosphaeriaceae</taxon>
        <taxon>Lasiodiplodia</taxon>
    </lineage>
</organism>
<feature type="compositionally biased region" description="Pro residues" evidence="1">
    <location>
        <begin position="19"/>
        <end position="47"/>
    </location>
</feature>
<feature type="region of interest" description="Disordered" evidence="1">
    <location>
        <begin position="262"/>
        <end position="319"/>
    </location>
</feature>
<comment type="caution">
    <text evidence="2">The sequence shown here is derived from an EMBL/GenBank/DDBJ whole genome shotgun (WGS) entry which is preliminary data.</text>
</comment>
<dbReference type="Proteomes" id="UP000325902">
    <property type="component" value="Unassembled WGS sequence"/>
</dbReference>
<feature type="compositionally biased region" description="Basic residues" evidence="1">
    <location>
        <begin position="305"/>
        <end position="318"/>
    </location>
</feature>
<evidence type="ECO:0000313" key="2">
    <source>
        <dbReference type="EMBL" id="KAB2580823.1"/>
    </source>
</evidence>
<gene>
    <name evidence="2" type="ORF">DBV05_g475</name>
</gene>
<proteinExistence type="predicted"/>
<dbReference type="AlphaFoldDB" id="A0A5N5DSS7"/>
<feature type="compositionally biased region" description="Basic and acidic residues" evidence="1">
    <location>
        <begin position="49"/>
        <end position="63"/>
    </location>
</feature>
<sequence length="330" mass="35731">MGGKKRGRNRRRPAHGHGSPPPSLPPQPNGYMPPPGGQPQDQYPPQPMRLDRLPYDMPQRMDPRGIPPPPDFGSKFLPQGFSGGDSGLLPPRQPYVWNALVPQGPPSYELQAPYPVVTGYAPRGYGHAPSAEPPGLWEPYPPAPDYVARGYAHMPDPERFGFQEEYPEAPSYNTNAYPAVSVAAPFQLLPTPISAPGRYIAPGFMPAVENGGFPGQIGTRAGFQEAKGEEDITLGDSELREFMAKSNARLAAIEARQGADPAVKVGNPASTEHVLKSGSSTNKTAPKIGASSSRITKNARYNAAKARKKRKRLTKRQKNGLQTDILDLLD</sequence>
<dbReference type="EMBL" id="VCHE01000002">
    <property type="protein sequence ID" value="KAB2580823.1"/>
    <property type="molecule type" value="Genomic_DNA"/>
</dbReference>
<feature type="compositionally biased region" description="Basic residues" evidence="1">
    <location>
        <begin position="1"/>
        <end position="15"/>
    </location>
</feature>
<keyword evidence="3" id="KW-1185">Reference proteome</keyword>
<feature type="compositionally biased region" description="Polar residues" evidence="1">
    <location>
        <begin position="277"/>
        <end position="296"/>
    </location>
</feature>
<evidence type="ECO:0000256" key="1">
    <source>
        <dbReference type="SAM" id="MobiDB-lite"/>
    </source>
</evidence>
<name>A0A5N5DSS7_9PEZI</name>
<accession>A0A5N5DSS7</accession>
<evidence type="ECO:0000313" key="3">
    <source>
        <dbReference type="Proteomes" id="UP000325902"/>
    </source>
</evidence>
<feature type="region of interest" description="Disordered" evidence="1">
    <location>
        <begin position="1"/>
        <end position="71"/>
    </location>
</feature>
<protein>
    <submittedName>
        <fullName evidence="2">Uncharacterized protein</fullName>
    </submittedName>
</protein>